<dbReference type="Proteomes" id="UP000659124">
    <property type="component" value="Unassembled WGS sequence"/>
</dbReference>
<comment type="caution">
    <text evidence="2">The sequence shown here is derived from an EMBL/GenBank/DDBJ whole genome shotgun (WGS) entry which is preliminary data.</text>
</comment>
<keyword evidence="1" id="KW-0812">Transmembrane</keyword>
<dbReference type="EMBL" id="JACVFC010000002">
    <property type="protein sequence ID" value="MBC9931888.1"/>
    <property type="molecule type" value="Genomic_DNA"/>
</dbReference>
<evidence type="ECO:0000313" key="3">
    <source>
        <dbReference type="Proteomes" id="UP000659124"/>
    </source>
</evidence>
<feature type="transmembrane region" description="Helical" evidence="1">
    <location>
        <begin position="232"/>
        <end position="256"/>
    </location>
</feature>
<dbReference type="InterPro" id="IPR018682">
    <property type="entry name" value="DUF2167_membr"/>
</dbReference>
<gene>
    <name evidence="2" type="ORF">ICL07_16000</name>
</gene>
<reference evidence="2 3" key="1">
    <citation type="submission" date="2020-09" db="EMBL/GenBank/DDBJ databases">
        <title>Genome sequences of type strains of Chitinophaga qingshengii and Chitinophaga varians.</title>
        <authorList>
            <person name="Kittiwongwattana C."/>
        </authorList>
    </citation>
    <scope>NUCLEOTIDE SEQUENCE [LARGE SCALE GENOMIC DNA]</scope>
    <source>
        <strain evidence="2 3">JCM 30026</strain>
    </source>
</reference>
<protein>
    <submittedName>
        <fullName evidence="2">DUF2167 domain-containing protein</fullName>
    </submittedName>
</protein>
<evidence type="ECO:0000256" key="1">
    <source>
        <dbReference type="SAM" id="Phobius"/>
    </source>
</evidence>
<name>A0ABR7TQL9_9BACT</name>
<keyword evidence="1" id="KW-0472">Membrane</keyword>
<dbReference type="RefSeq" id="WP_188089033.1">
    <property type="nucleotide sequence ID" value="NZ_JACVFC010000002.1"/>
</dbReference>
<evidence type="ECO:0000313" key="2">
    <source>
        <dbReference type="EMBL" id="MBC9931888.1"/>
    </source>
</evidence>
<accession>A0ABR7TQL9</accession>
<organism evidence="2 3">
    <name type="scientific">Chitinophaga qingshengii</name>
    <dbReference type="NCBI Taxonomy" id="1569794"/>
    <lineage>
        <taxon>Bacteria</taxon>
        <taxon>Pseudomonadati</taxon>
        <taxon>Bacteroidota</taxon>
        <taxon>Chitinophagia</taxon>
        <taxon>Chitinophagales</taxon>
        <taxon>Chitinophagaceae</taxon>
        <taxon>Chitinophaga</taxon>
    </lineage>
</organism>
<keyword evidence="3" id="KW-1185">Reference proteome</keyword>
<sequence>MSKYEKLDLKDSLRASFSYQTGKVVLDNGTVLVIPEGYRFLNAAQGRMLVEGLWGNPRNPGFLGVLLPNAQDDDLFGVEISEDESGYLSQPEARELNYTNLMQEMQQHLLVENQWRDGKGLCTVDYMYWALPPGYHETDNTLHLPRVLQLGSTNAILNYEVRMLTRTGAFSLTAIAKTGQLNRVRSLMSALVGQVHIPIGQRYRDFNPHTDQMAAWTERVLRMGTVLDAGYFFQWLLDTWLFVAVSLMMVLFIYVMQYIHRRREPKELFRIDERLN</sequence>
<keyword evidence="1" id="KW-1133">Transmembrane helix</keyword>
<dbReference type="Pfam" id="PF09935">
    <property type="entry name" value="DUF2167"/>
    <property type="match status" value="1"/>
</dbReference>
<proteinExistence type="predicted"/>